<evidence type="ECO:0008006" key="6">
    <source>
        <dbReference type="Google" id="ProtNLM"/>
    </source>
</evidence>
<dbReference type="Proteomes" id="UP000460272">
    <property type="component" value="Unassembled WGS sequence"/>
</dbReference>
<dbReference type="Pfam" id="PF01796">
    <property type="entry name" value="OB_ChsH2_C"/>
    <property type="match status" value="1"/>
</dbReference>
<dbReference type="PANTHER" id="PTHR34075:SF5">
    <property type="entry name" value="BLR3430 PROTEIN"/>
    <property type="match status" value="1"/>
</dbReference>
<evidence type="ECO:0000256" key="1">
    <source>
        <dbReference type="SAM" id="MobiDB-lite"/>
    </source>
</evidence>
<dbReference type="SUPFAM" id="SSF50249">
    <property type="entry name" value="Nucleic acid-binding proteins"/>
    <property type="match status" value="1"/>
</dbReference>
<dbReference type="InterPro" id="IPR022002">
    <property type="entry name" value="ChsH2_Znr"/>
</dbReference>
<dbReference type="AlphaFoldDB" id="A0A6P2C5F8"/>
<organism evidence="4 5">
    <name type="scientific">Trebonia kvetii</name>
    <dbReference type="NCBI Taxonomy" id="2480626"/>
    <lineage>
        <taxon>Bacteria</taxon>
        <taxon>Bacillati</taxon>
        <taxon>Actinomycetota</taxon>
        <taxon>Actinomycetes</taxon>
        <taxon>Streptosporangiales</taxon>
        <taxon>Treboniaceae</taxon>
        <taxon>Trebonia</taxon>
    </lineage>
</organism>
<evidence type="ECO:0000313" key="4">
    <source>
        <dbReference type="EMBL" id="TVZ06669.1"/>
    </source>
</evidence>
<dbReference type="RefSeq" id="WP_145851422.1">
    <property type="nucleotide sequence ID" value="NZ_RPFW01000001.1"/>
</dbReference>
<protein>
    <recommendedName>
        <fullName evidence="6">DNA-binding protein</fullName>
    </recommendedName>
</protein>
<name>A0A6P2C5F8_9ACTN</name>
<gene>
    <name evidence="4" type="ORF">EAS64_04620</name>
</gene>
<feature type="domain" description="ChsH2 C-terminal OB-fold" evidence="2">
    <location>
        <begin position="104"/>
        <end position="174"/>
    </location>
</feature>
<dbReference type="InterPro" id="IPR012340">
    <property type="entry name" value="NA-bd_OB-fold"/>
</dbReference>
<feature type="domain" description="ChsH2 rubredoxin-like zinc ribbon" evidence="3">
    <location>
        <begin position="69"/>
        <end position="100"/>
    </location>
</feature>
<dbReference type="PANTHER" id="PTHR34075">
    <property type="entry name" value="BLR3430 PROTEIN"/>
    <property type="match status" value="1"/>
</dbReference>
<dbReference type="InterPro" id="IPR002878">
    <property type="entry name" value="ChsH2_C"/>
</dbReference>
<feature type="region of interest" description="Disordered" evidence="1">
    <location>
        <begin position="1"/>
        <end position="68"/>
    </location>
</feature>
<accession>A0A6P2C5F8</accession>
<proteinExistence type="predicted"/>
<comment type="caution">
    <text evidence="4">The sequence shown here is derived from an EMBL/GenBank/DDBJ whole genome shotgun (WGS) entry which is preliminary data.</text>
</comment>
<dbReference type="InterPro" id="IPR052513">
    <property type="entry name" value="Thioester_dehydratase-like"/>
</dbReference>
<dbReference type="Pfam" id="PF12172">
    <property type="entry name" value="zf-ChsH2"/>
    <property type="match status" value="1"/>
</dbReference>
<evidence type="ECO:0000259" key="3">
    <source>
        <dbReference type="Pfam" id="PF12172"/>
    </source>
</evidence>
<sequence length="204" mass="21130">MTTLPEDKAVPVAEGLFTWPDRGVEWGSSPLGQAEPDRGVEGGSSPLGQAEPDRGVEGGSSPLGQAEPDRPCLIGSTCTACGTTTFPAQGSCPRCTGTDLRTGPLAQTGRLWSWTIQGFEPKPPYAADGPFTPYGVGYVELSTEDGTGTVLVESRLTEADPARLEIGAPMRLTFISLRRDASGAKVMTFAFEPAGAVAQIGGAA</sequence>
<evidence type="ECO:0000313" key="5">
    <source>
        <dbReference type="Proteomes" id="UP000460272"/>
    </source>
</evidence>
<keyword evidence="5" id="KW-1185">Reference proteome</keyword>
<evidence type="ECO:0000259" key="2">
    <source>
        <dbReference type="Pfam" id="PF01796"/>
    </source>
</evidence>
<dbReference type="OrthoDB" id="4714412at2"/>
<reference evidence="4 5" key="1">
    <citation type="submission" date="2018-11" db="EMBL/GenBank/DDBJ databases">
        <title>Trebonia kvetii gen.nov., sp.nov., a novel acidophilic actinobacterium, and proposal of the new actinobacterial family Treboniaceae fam. nov.</title>
        <authorList>
            <person name="Rapoport D."/>
            <person name="Sagova-Mareckova M."/>
            <person name="Sedlacek I."/>
            <person name="Provaznik J."/>
            <person name="Kralova S."/>
            <person name="Pavlinic D."/>
            <person name="Benes V."/>
            <person name="Kopecky J."/>
        </authorList>
    </citation>
    <scope>NUCLEOTIDE SEQUENCE [LARGE SCALE GENOMIC DNA]</scope>
    <source>
        <strain evidence="4 5">15Tr583</strain>
    </source>
</reference>
<dbReference type="EMBL" id="RPFW01000001">
    <property type="protein sequence ID" value="TVZ06669.1"/>
    <property type="molecule type" value="Genomic_DNA"/>
</dbReference>